<dbReference type="PANTHER" id="PTHR23055">
    <property type="entry name" value="CALCIUM BINDING PROTEINS"/>
    <property type="match status" value="1"/>
</dbReference>
<evidence type="ECO:0000256" key="3">
    <source>
        <dbReference type="ARBA" id="ARBA00022837"/>
    </source>
</evidence>
<dbReference type="InterPro" id="IPR011992">
    <property type="entry name" value="EF-hand-dom_pair"/>
</dbReference>
<evidence type="ECO:0000313" key="7">
    <source>
        <dbReference type="Proteomes" id="UP000663860"/>
    </source>
</evidence>
<dbReference type="InterPro" id="IPR018247">
    <property type="entry name" value="EF_Hand_1_Ca_BS"/>
</dbReference>
<dbReference type="Pfam" id="PF13499">
    <property type="entry name" value="EF-hand_7"/>
    <property type="match status" value="1"/>
</dbReference>
<evidence type="ECO:0000256" key="2">
    <source>
        <dbReference type="ARBA" id="ARBA00022737"/>
    </source>
</evidence>
<organism evidence="5 7">
    <name type="scientific">Adineta steineri</name>
    <dbReference type="NCBI Taxonomy" id="433720"/>
    <lineage>
        <taxon>Eukaryota</taxon>
        <taxon>Metazoa</taxon>
        <taxon>Spiralia</taxon>
        <taxon>Gnathifera</taxon>
        <taxon>Rotifera</taxon>
        <taxon>Eurotatoria</taxon>
        <taxon>Bdelloidea</taxon>
        <taxon>Adinetida</taxon>
        <taxon>Adinetidae</taxon>
        <taxon>Adineta</taxon>
    </lineage>
</organism>
<protein>
    <recommendedName>
        <fullName evidence="4">EF-hand domain-containing protein</fullName>
    </recommendedName>
</protein>
<dbReference type="InterPro" id="IPR028846">
    <property type="entry name" value="Recoverin"/>
</dbReference>
<dbReference type="EMBL" id="CAJOBB010001902">
    <property type="protein sequence ID" value="CAF3917076.1"/>
    <property type="molecule type" value="Genomic_DNA"/>
</dbReference>
<proteinExistence type="predicted"/>
<keyword evidence="3" id="KW-0106">Calcium</keyword>
<gene>
    <name evidence="5" type="ORF">IZO911_LOCUS39664</name>
    <name evidence="6" type="ORF">KXQ929_LOCUS23682</name>
</gene>
<dbReference type="PANTHER" id="PTHR23055:SF69">
    <property type="entry name" value="NEURONAL CALCIUM SENSOR 2"/>
    <property type="match status" value="1"/>
</dbReference>
<dbReference type="Proteomes" id="UP000663860">
    <property type="component" value="Unassembled WGS sequence"/>
</dbReference>
<feature type="domain" description="EF-hand" evidence="4">
    <location>
        <begin position="103"/>
        <end position="138"/>
    </location>
</feature>
<dbReference type="EMBL" id="CAJNOE010001237">
    <property type="protein sequence ID" value="CAF1403954.1"/>
    <property type="molecule type" value="Genomic_DNA"/>
</dbReference>
<name>A0A815L3E2_9BILA</name>
<dbReference type="SUPFAM" id="SSF47473">
    <property type="entry name" value="EF-hand"/>
    <property type="match status" value="1"/>
</dbReference>
<dbReference type="AlphaFoldDB" id="A0A815L3E2"/>
<dbReference type="PROSITE" id="PS00018">
    <property type="entry name" value="EF_HAND_1"/>
    <property type="match status" value="3"/>
</dbReference>
<dbReference type="PRINTS" id="PR00450">
    <property type="entry name" value="RECOVERIN"/>
</dbReference>
<evidence type="ECO:0000259" key="4">
    <source>
        <dbReference type="PROSITE" id="PS50222"/>
    </source>
</evidence>
<evidence type="ECO:0000256" key="1">
    <source>
        <dbReference type="ARBA" id="ARBA00022723"/>
    </source>
</evidence>
<keyword evidence="2" id="KW-0677">Repeat</keyword>
<dbReference type="SMART" id="SM00054">
    <property type="entry name" value="EFh"/>
    <property type="match status" value="3"/>
</dbReference>
<feature type="domain" description="EF-hand" evidence="4">
    <location>
        <begin position="147"/>
        <end position="182"/>
    </location>
</feature>
<dbReference type="PROSITE" id="PS50222">
    <property type="entry name" value="EF_HAND_2"/>
    <property type="match status" value="3"/>
</dbReference>
<feature type="domain" description="EF-hand" evidence="4">
    <location>
        <begin position="67"/>
        <end position="102"/>
    </location>
</feature>
<reference evidence="5" key="1">
    <citation type="submission" date="2021-02" db="EMBL/GenBank/DDBJ databases">
        <authorList>
            <person name="Nowell W R."/>
        </authorList>
    </citation>
    <scope>NUCLEOTIDE SEQUENCE</scope>
</reference>
<evidence type="ECO:0000313" key="5">
    <source>
        <dbReference type="EMBL" id="CAF1403954.1"/>
    </source>
</evidence>
<dbReference type="Proteomes" id="UP000663868">
    <property type="component" value="Unassembled WGS sequence"/>
</dbReference>
<sequence>MGNHQACHLEEDLSLNDYRYLMKQTNLTPDVIQGWYREFLNVCPNGQLNKNQFIKLYKELENTSIKNIESIAENVFQSFDRNGNHRIDFKEFLIAYALTSIGDPLGKLQYTFSLFDTDHSQSIELNEMIKLLEQLFIITGHKQQDYSSISLANDIFQTLDQDHNQSLSKEEFINGCLENKSIRNVLSPFENDSPLTE</sequence>
<dbReference type="GO" id="GO:0005509">
    <property type="term" value="F:calcium ion binding"/>
    <property type="evidence" value="ECO:0007669"/>
    <property type="project" value="InterPro"/>
</dbReference>
<dbReference type="InterPro" id="IPR002048">
    <property type="entry name" value="EF_hand_dom"/>
</dbReference>
<keyword evidence="1" id="KW-0479">Metal-binding</keyword>
<accession>A0A815L3E2</accession>
<dbReference type="Gene3D" id="1.10.238.10">
    <property type="entry name" value="EF-hand"/>
    <property type="match status" value="1"/>
</dbReference>
<comment type="caution">
    <text evidence="5">The sequence shown here is derived from an EMBL/GenBank/DDBJ whole genome shotgun (WGS) entry which is preliminary data.</text>
</comment>
<evidence type="ECO:0000313" key="6">
    <source>
        <dbReference type="EMBL" id="CAF3917076.1"/>
    </source>
</evidence>